<name>A0A1M5FRA1_SALEC</name>
<dbReference type="OrthoDB" id="1401019at2"/>
<keyword evidence="2" id="KW-1185">Reference proteome</keyword>
<accession>A0A1M5FRA1</accession>
<reference evidence="2" key="1">
    <citation type="submission" date="2016-11" db="EMBL/GenBank/DDBJ databases">
        <authorList>
            <person name="Varghese N."/>
            <person name="Submissions S."/>
        </authorList>
    </citation>
    <scope>NUCLEOTIDE SEQUENCE [LARGE SCALE GENOMIC DNA]</scope>
    <source>
        <strain evidence="2">DSM 24579</strain>
    </source>
</reference>
<dbReference type="STRING" id="1073325.SAMN05444483_103307"/>
<organism evidence="1 2">
    <name type="scientific">Salegentibacter echinorum</name>
    <dbReference type="NCBI Taxonomy" id="1073325"/>
    <lineage>
        <taxon>Bacteria</taxon>
        <taxon>Pseudomonadati</taxon>
        <taxon>Bacteroidota</taxon>
        <taxon>Flavobacteriia</taxon>
        <taxon>Flavobacteriales</taxon>
        <taxon>Flavobacteriaceae</taxon>
        <taxon>Salegentibacter</taxon>
    </lineage>
</organism>
<dbReference type="Proteomes" id="UP000183945">
    <property type="component" value="Unassembled WGS sequence"/>
</dbReference>
<evidence type="ECO:0000313" key="1">
    <source>
        <dbReference type="EMBL" id="SHF93934.1"/>
    </source>
</evidence>
<dbReference type="RefSeq" id="WP_072878308.1">
    <property type="nucleotide sequence ID" value="NZ_FQVT01000003.1"/>
</dbReference>
<evidence type="ECO:0000313" key="2">
    <source>
        <dbReference type="Proteomes" id="UP000183945"/>
    </source>
</evidence>
<protein>
    <submittedName>
        <fullName evidence="1">Uncharacterized protein</fullName>
    </submittedName>
</protein>
<sequence>MVNKSKKHGNVAFKVTYTDSNWSGVCSPKMAAHNFKYRTWCSVQSDFDVNCQHPVYKMPGNLNKEMYPCTDCIAQKELMFYPGHYHSNDRDNEPISYLYIQEGKMALFTSKEPNSDESERFIFAVGQITKIENVQDVNGSYDRFHCDKETAIIFKRNRLKFWNYYTNENAPSRAAWNSLLFRYLDDDIVGEVLKDVAYTNRFPGNYRKKAEFLLKECLF</sequence>
<dbReference type="AlphaFoldDB" id="A0A1M5FRA1"/>
<gene>
    <name evidence="1" type="ORF">SAMN05444483_103307</name>
</gene>
<proteinExistence type="predicted"/>
<dbReference type="EMBL" id="FQVT01000003">
    <property type="protein sequence ID" value="SHF93934.1"/>
    <property type="molecule type" value="Genomic_DNA"/>
</dbReference>